<dbReference type="PANTHER" id="PTHR48111">
    <property type="entry name" value="REGULATOR OF RPOS"/>
    <property type="match status" value="1"/>
</dbReference>
<dbReference type="InterPro" id="IPR001789">
    <property type="entry name" value="Sig_transdc_resp-reg_receiver"/>
</dbReference>
<proteinExistence type="predicted"/>
<dbReference type="AlphaFoldDB" id="A0A3M6QPP5"/>
<dbReference type="EMBL" id="RDQO01000004">
    <property type="protein sequence ID" value="RMX05008.1"/>
    <property type="molecule type" value="Genomic_DNA"/>
</dbReference>
<dbReference type="SMART" id="SM00850">
    <property type="entry name" value="LytTR"/>
    <property type="match status" value="1"/>
</dbReference>
<feature type="domain" description="Response regulatory" evidence="3">
    <location>
        <begin position="2"/>
        <end position="121"/>
    </location>
</feature>
<dbReference type="PROSITE" id="PS50930">
    <property type="entry name" value="HTH_LYTTR"/>
    <property type="match status" value="1"/>
</dbReference>
<dbReference type="InterPro" id="IPR039420">
    <property type="entry name" value="WalR-like"/>
</dbReference>
<dbReference type="GO" id="GO:0000976">
    <property type="term" value="F:transcription cis-regulatory region binding"/>
    <property type="evidence" value="ECO:0007669"/>
    <property type="project" value="TreeGrafter"/>
</dbReference>
<dbReference type="InterPro" id="IPR007492">
    <property type="entry name" value="LytTR_DNA-bd_dom"/>
</dbReference>
<dbReference type="Gene3D" id="3.40.50.2300">
    <property type="match status" value="1"/>
</dbReference>
<dbReference type="GO" id="GO:0005829">
    <property type="term" value="C:cytosol"/>
    <property type="evidence" value="ECO:0007669"/>
    <property type="project" value="TreeGrafter"/>
</dbReference>
<dbReference type="PROSITE" id="PS50110">
    <property type="entry name" value="RESPONSE_REGULATORY"/>
    <property type="match status" value="1"/>
</dbReference>
<dbReference type="Pfam" id="PF04397">
    <property type="entry name" value="LytTR"/>
    <property type="match status" value="1"/>
</dbReference>
<evidence type="ECO:0000256" key="2">
    <source>
        <dbReference type="PROSITE-ProRule" id="PRU00169"/>
    </source>
</evidence>
<protein>
    <submittedName>
        <fullName evidence="5">DNA-binding response regulator</fullName>
    </submittedName>
</protein>
<dbReference type="GO" id="GO:0000156">
    <property type="term" value="F:phosphorelay response regulator activity"/>
    <property type="evidence" value="ECO:0007669"/>
    <property type="project" value="TreeGrafter"/>
</dbReference>
<gene>
    <name evidence="5" type="ORF">D8I35_14255</name>
</gene>
<organism evidence="5 6">
    <name type="scientific">Corticibacter populi</name>
    <dbReference type="NCBI Taxonomy" id="1550736"/>
    <lineage>
        <taxon>Bacteria</taxon>
        <taxon>Pseudomonadati</taxon>
        <taxon>Pseudomonadota</taxon>
        <taxon>Betaproteobacteria</taxon>
        <taxon>Burkholderiales</taxon>
        <taxon>Comamonadaceae</taxon>
        <taxon>Corticibacter</taxon>
    </lineage>
</organism>
<comment type="caution">
    <text evidence="5">The sequence shown here is derived from an EMBL/GenBank/DDBJ whole genome shotgun (WGS) entry which is preliminary data.</text>
</comment>
<evidence type="ECO:0000259" key="3">
    <source>
        <dbReference type="PROSITE" id="PS50110"/>
    </source>
</evidence>
<name>A0A3M6QPP5_9BURK</name>
<accession>A0A3M6QPP5</accession>
<dbReference type="OrthoDB" id="236568at2"/>
<dbReference type="SMART" id="SM00448">
    <property type="entry name" value="REC"/>
    <property type="match status" value="1"/>
</dbReference>
<dbReference type="Proteomes" id="UP000278006">
    <property type="component" value="Unassembled WGS sequence"/>
</dbReference>
<dbReference type="RefSeq" id="WP_122230473.1">
    <property type="nucleotide sequence ID" value="NZ_RDQO01000004.1"/>
</dbReference>
<evidence type="ECO:0000259" key="4">
    <source>
        <dbReference type="PROSITE" id="PS50930"/>
    </source>
</evidence>
<feature type="domain" description="HTH LytTR-type" evidence="4">
    <location>
        <begin position="146"/>
        <end position="254"/>
    </location>
</feature>
<dbReference type="GO" id="GO:0032993">
    <property type="term" value="C:protein-DNA complex"/>
    <property type="evidence" value="ECO:0007669"/>
    <property type="project" value="TreeGrafter"/>
</dbReference>
<keyword evidence="1 5" id="KW-0238">DNA-binding</keyword>
<reference evidence="5 6" key="1">
    <citation type="submission" date="2018-10" db="EMBL/GenBank/DDBJ databases">
        <title>Draft genome of Cortibacter populi DSM10536.</title>
        <authorList>
            <person name="Bernier A.-M."/>
            <person name="Bernard K."/>
        </authorList>
    </citation>
    <scope>NUCLEOTIDE SEQUENCE [LARGE SCALE GENOMIC DNA]</scope>
    <source>
        <strain evidence="5 6">DSM 105136</strain>
    </source>
</reference>
<dbReference type="InterPro" id="IPR011006">
    <property type="entry name" value="CheY-like_superfamily"/>
</dbReference>
<keyword evidence="6" id="KW-1185">Reference proteome</keyword>
<dbReference type="Pfam" id="PF00072">
    <property type="entry name" value="Response_reg"/>
    <property type="match status" value="1"/>
</dbReference>
<dbReference type="Gene3D" id="2.40.50.1020">
    <property type="entry name" value="LytTr DNA-binding domain"/>
    <property type="match status" value="1"/>
</dbReference>
<dbReference type="GO" id="GO:0006355">
    <property type="term" value="P:regulation of DNA-templated transcription"/>
    <property type="evidence" value="ECO:0007669"/>
    <property type="project" value="TreeGrafter"/>
</dbReference>
<keyword evidence="2" id="KW-0597">Phosphoprotein</keyword>
<evidence type="ECO:0000313" key="5">
    <source>
        <dbReference type="EMBL" id="RMX05008.1"/>
    </source>
</evidence>
<dbReference type="PANTHER" id="PTHR48111:SF3">
    <property type="entry name" value="TRANSCRIPTIONAL REGULATORY PROTEIN BTSR"/>
    <property type="match status" value="1"/>
</dbReference>
<sequence length="257" mass="28729">MNILIVDDEALARQRLRVLLADMPELSCQVIEAAAVSQALDILQRTRDKQAIDVLLLDIQMPGMDGVALARQLRQQACAPAVIFVTAHAEHASQAFDLDAADYLTKPVRLERLRQALRRALLLQGAAPPAPAPATAPQSAADADFIIVNERHRTERVPVSHILFCRAEQKYVTVQTLERQYLYDGSLNELETRFGMRFLRVHRNALAARQAMRGLVKACSEQDGEHWLLELHGTQEALQVSRRQLPLVRAELLGRAP</sequence>
<feature type="modified residue" description="4-aspartylphosphate" evidence="2">
    <location>
        <position position="58"/>
    </location>
</feature>
<evidence type="ECO:0000313" key="6">
    <source>
        <dbReference type="Proteomes" id="UP000278006"/>
    </source>
</evidence>
<evidence type="ECO:0000256" key="1">
    <source>
        <dbReference type="ARBA" id="ARBA00023125"/>
    </source>
</evidence>
<dbReference type="SUPFAM" id="SSF52172">
    <property type="entry name" value="CheY-like"/>
    <property type="match status" value="1"/>
</dbReference>